<keyword evidence="2" id="KW-1185">Reference proteome</keyword>
<dbReference type="AlphaFoldDB" id="A0AA35P8M1"/>
<sequence>EISFCGDYALGLPINGTWMNFVLKTSPAFGSPIDGPPNWGGVFVALCGDFV</sequence>
<dbReference type="EMBL" id="OX395130">
    <property type="protein sequence ID" value="CAI5775657.1"/>
    <property type="molecule type" value="Genomic_DNA"/>
</dbReference>
<name>A0AA35P8M1_9SAUR</name>
<evidence type="ECO:0000313" key="2">
    <source>
        <dbReference type="Proteomes" id="UP001178461"/>
    </source>
</evidence>
<proteinExistence type="predicted"/>
<organism evidence="1 2">
    <name type="scientific">Podarcis lilfordi</name>
    <name type="common">Lilford's wall lizard</name>
    <dbReference type="NCBI Taxonomy" id="74358"/>
    <lineage>
        <taxon>Eukaryota</taxon>
        <taxon>Metazoa</taxon>
        <taxon>Chordata</taxon>
        <taxon>Craniata</taxon>
        <taxon>Vertebrata</taxon>
        <taxon>Euteleostomi</taxon>
        <taxon>Lepidosauria</taxon>
        <taxon>Squamata</taxon>
        <taxon>Bifurcata</taxon>
        <taxon>Unidentata</taxon>
        <taxon>Episquamata</taxon>
        <taxon>Laterata</taxon>
        <taxon>Lacertibaenia</taxon>
        <taxon>Lacertidae</taxon>
        <taxon>Podarcis</taxon>
    </lineage>
</organism>
<feature type="non-terminal residue" evidence="1">
    <location>
        <position position="51"/>
    </location>
</feature>
<feature type="non-terminal residue" evidence="1">
    <location>
        <position position="1"/>
    </location>
</feature>
<dbReference type="Proteomes" id="UP001178461">
    <property type="component" value="Chromosome 5"/>
</dbReference>
<reference evidence="1" key="1">
    <citation type="submission" date="2022-12" db="EMBL/GenBank/DDBJ databases">
        <authorList>
            <person name="Alioto T."/>
            <person name="Alioto T."/>
            <person name="Gomez Garrido J."/>
        </authorList>
    </citation>
    <scope>NUCLEOTIDE SEQUENCE</scope>
</reference>
<evidence type="ECO:0000313" key="1">
    <source>
        <dbReference type="EMBL" id="CAI5775657.1"/>
    </source>
</evidence>
<gene>
    <name evidence="1" type="ORF">PODLI_1B039894</name>
</gene>
<protein>
    <submittedName>
        <fullName evidence="1">Uncharacterized protein</fullName>
    </submittedName>
</protein>
<accession>A0AA35P8M1</accession>